<feature type="domain" description="Cyclic nucleotide-binding" evidence="1">
    <location>
        <begin position="10"/>
        <end position="113"/>
    </location>
</feature>
<protein>
    <submittedName>
        <fullName evidence="2">Crp/Fnr family transcriptional regulator</fullName>
    </submittedName>
</protein>
<name>A0ABZ0IL70_9BACT</name>
<accession>A0ABZ0IL70</accession>
<reference evidence="2 3" key="1">
    <citation type="journal article" date="2023" name="Microbiol. Resour. Announc.">
        <title>Complete Genome Sequence of Imperialibacter roseus strain P4T.</title>
        <authorList>
            <person name="Tizabi D.R."/>
            <person name="Bachvaroff T."/>
            <person name="Hill R.T."/>
        </authorList>
    </citation>
    <scope>NUCLEOTIDE SEQUENCE [LARGE SCALE GENOMIC DNA]</scope>
    <source>
        <strain evidence="2 3">P4T</strain>
    </source>
</reference>
<organism evidence="2 3">
    <name type="scientific">Imperialibacter roseus</name>
    <dbReference type="NCBI Taxonomy" id="1324217"/>
    <lineage>
        <taxon>Bacteria</taxon>
        <taxon>Pseudomonadati</taxon>
        <taxon>Bacteroidota</taxon>
        <taxon>Cytophagia</taxon>
        <taxon>Cytophagales</taxon>
        <taxon>Flammeovirgaceae</taxon>
        <taxon>Imperialibacter</taxon>
    </lineage>
</organism>
<dbReference type="PROSITE" id="PS50042">
    <property type="entry name" value="CNMP_BINDING_3"/>
    <property type="match status" value="1"/>
</dbReference>
<proteinExistence type="predicted"/>
<evidence type="ECO:0000259" key="1">
    <source>
        <dbReference type="PROSITE" id="PS50042"/>
    </source>
</evidence>
<dbReference type="InterPro" id="IPR000595">
    <property type="entry name" value="cNMP-bd_dom"/>
</dbReference>
<dbReference type="EMBL" id="CP136051">
    <property type="protein sequence ID" value="WOK04521.1"/>
    <property type="molecule type" value="Genomic_DNA"/>
</dbReference>
<dbReference type="SUPFAM" id="SSF51206">
    <property type="entry name" value="cAMP-binding domain-like"/>
    <property type="match status" value="1"/>
</dbReference>
<evidence type="ECO:0000313" key="2">
    <source>
        <dbReference type="EMBL" id="WOK04521.1"/>
    </source>
</evidence>
<dbReference type="Pfam" id="PF00027">
    <property type="entry name" value="cNMP_binding"/>
    <property type="match status" value="1"/>
</dbReference>
<evidence type="ECO:0000313" key="3">
    <source>
        <dbReference type="Proteomes" id="UP001302349"/>
    </source>
</evidence>
<dbReference type="Gene3D" id="2.60.120.10">
    <property type="entry name" value="Jelly Rolls"/>
    <property type="match status" value="1"/>
</dbReference>
<dbReference type="InterPro" id="IPR014710">
    <property type="entry name" value="RmlC-like_jellyroll"/>
</dbReference>
<dbReference type="CDD" id="cd00038">
    <property type="entry name" value="CAP_ED"/>
    <property type="match status" value="1"/>
</dbReference>
<dbReference type="Proteomes" id="UP001302349">
    <property type="component" value="Chromosome"/>
</dbReference>
<gene>
    <name evidence="2" type="ORF">RT717_15680</name>
</gene>
<keyword evidence="3" id="KW-1185">Reference proteome</keyword>
<dbReference type="InterPro" id="IPR018490">
    <property type="entry name" value="cNMP-bd_dom_sf"/>
</dbReference>
<dbReference type="RefSeq" id="WP_317487331.1">
    <property type="nucleotide sequence ID" value="NZ_CP136051.1"/>
</dbReference>
<sequence length="189" mass="21963">MSELQKFLKSIYDLPASSMQKLEDCLKPVEFKRKEVITWEGHVEKYLYFVQEGIQKSYYIKDGNEHVIAFTYAPSFSGIPESFLTQTPSKYFLDTITPSKLLRLSYDQLQSLLSEDRHLERMMQKATEVVLAGLIQRHHELLAFDIEERFTAFVKRSPKLLNLIPHKDLASYLGINATNFSKLLARVKI</sequence>
<dbReference type="SMART" id="SM00100">
    <property type="entry name" value="cNMP"/>
    <property type="match status" value="1"/>
</dbReference>